<accession>A0A1H5AHF0</accession>
<dbReference type="EMBL" id="FNTJ01000004">
    <property type="protein sequence ID" value="SED41803.1"/>
    <property type="molecule type" value="Genomic_DNA"/>
</dbReference>
<evidence type="ECO:0000313" key="1">
    <source>
        <dbReference type="EMBL" id="SED41803.1"/>
    </source>
</evidence>
<protein>
    <submittedName>
        <fullName evidence="1">Uncharacterized protein</fullName>
    </submittedName>
</protein>
<dbReference type="Proteomes" id="UP000198982">
    <property type="component" value="Unassembled WGS sequence"/>
</dbReference>
<organism evidence="1 2">
    <name type="scientific">Pseudomonas saponiphila</name>
    <dbReference type="NCBI Taxonomy" id="556534"/>
    <lineage>
        <taxon>Bacteria</taxon>
        <taxon>Pseudomonadati</taxon>
        <taxon>Pseudomonadota</taxon>
        <taxon>Gammaproteobacteria</taxon>
        <taxon>Pseudomonadales</taxon>
        <taxon>Pseudomonadaceae</taxon>
        <taxon>Pseudomonas</taxon>
    </lineage>
</organism>
<name>A0A1H5AHF0_9PSED</name>
<proteinExistence type="predicted"/>
<dbReference type="RefSeq" id="WP_167365761.1">
    <property type="nucleotide sequence ID" value="NZ_FNTJ01000004.1"/>
</dbReference>
<keyword evidence="2" id="KW-1185">Reference proteome</keyword>
<gene>
    <name evidence="1" type="ORF">SAMN05216178_7078</name>
</gene>
<dbReference type="AlphaFoldDB" id="A0A1H5AHF0"/>
<reference evidence="2" key="1">
    <citation type="submission" date="2016-10" db="EMBL/GenBank/DDBJ databases">
        <authorList>
            <person name="Varghese N."/>
            <person name="Submissions S."/>
        </authorList>
    </citation>
    <scope>NUCLEOTIDE SEQUENCE [LARGE SCALE GENOMIC DNA]</scope>
    <source>
        <strain evidence="2">DSM 9751</strain>
    </source>
</reference>
<sequence>MATQTLPSFRVFLARLAASARRAAAPACPVPSMQQLAEHGQLMEAADLLTLARAVKRA</sequence>
<evidence type="ECO:0000313" key="2">
    <source>
        <dbReference type="Proteomes" id="UP000198982"/>
    </source>
</evidence>